<comment type="similarity">
    <text evidence="1">Belongs to the chaperonin (HSP60) family.</text>
</comment>
<organism evidence="5">
    <name type="scientific">marine sediment metagenome</name>
    <dbReference type="NCBI Taxonomy" id="412755"/>
    <lineage>
        <taxon>unclassified sequences</taxon>
        <taxon>metagenomes</taxon>
        <taxon>ecological metagenomes</taxon>
    </lineage>
</organism>
<evidence type="ECO:0000256" key="3">
    <source>
        <dbReference type="ARBA" id="ARBA00022840"/>
    </source>
</evidence>
<evidence type="ECO:0000256" key="4">
    <source>
        <dbReference type="ARBA" id="ARBA00023186"/>
    </source>
</evidence>
<dbReference type="Gene3D" id="3.30.260.10">
    <property type="entry name" value="TCP-1-like chaperonin intermediate domain"/>
    <property type="match status" value="1"/>
</dbReference>
<evidence type="ECO:0000256" key="2">
    <source>
        <dbReference type="ARBA" id="ARBA00022741"/>
    </source>
</evidence>
<dbReference type="GO" id="GO:0140662">
    <property type="term" value="F:ATP-dependent protein folding chaperone"/>
    <property type="evidence" value="ECO:0007669"/>
    <property type="project" value="InterPro"/>
</dbReference>
<sequence>VVKVGGATEIETKERMERAEDAILATKAALKDGIIPGGEIVYLSLNKVLKPKTEHEEFAYRIIRKALKAPFIRLVENAGLNSGELIAALRVKEFGAGVNVETGKIENMVRSGVIDPARVAIEAFKNAVSVAISMTTSDGVICQIEEEKK</sequence>
<proteinExistence type="inferred from homology"/>
<dbReference type="Gene3D" id="1.10.560.10">
    <property type="entry name" value="GroEL-like equatorial domain"/>
    <property type="match status" value="1"/>
</dbReference>
<keyword evidence="2" id="KW-0547">Nucleotide-binding</keyword>
<dbReference type="InterPro" id="IPR002423">
    <property type="entry name" value="Cpn60/GroEL/TCP-1"/>
</dbReference>
<comment type="caution">
    <text evidence="5">The sequence shown here is derived from an EMBL/GenBank/DDBJ whole genome shotgun (WGS) entry which is preliminary data.</text>
</comment>
<dbReference type="Pfam" id="PF00118">
    <property type="entry name" value="Cpn60_TCP1"/>
    <property type="match status" value="1"/>
</dbReference>
<name>A0A0F9CF73_9ZZZZ</name>
<dbReference type="PANTHER" id="PTHR45633">
    <property type="entry name" value="60 KDA HEAT SHOCK PROTEIN, MITOCHONDRIAL"/>
    <property type="match status" value="1"/>
</dbReference>
<evidence type="ECO:0000313" key="5">
    <source>
        <dbReference type="EMBL" id="KKL48023.1"/>
    </source>
</evidence>
<evidence type="ECO:0000256" key="1">
    <source>
        <dbReference type="ARBA" id="ARBA00006607"/>
    </source>
</evidence>
<dbReference type="EMBL" id="LAZR01033457">
    <property type="protein sequence ID" value="KKL48023.1"/>
    <property type="molecule type" value="Genomic_DNA"/>
</dbReference>
<dbReference type="PRINTS" id="PR00304">
    <property type="entry name" value="TCOMPLEXTCP1"/>
</dbReference>
<dbReference type="InterPro" id="IPR027413">
    <property type="entry name" value="GROEL-like_equatorial_sf"/>
</dbReference>
<dbReference type="GO" id="GO:0042026">
    <property type="term" value="P:protein refolding"/>
    <property type="evidence" value="ECO:0007669"/>
    <property type="project" value="InterPro"/>
</dbReference>
<feature type="non-terminal residue" evidence="5">
    <location>
        <position position="1"/>
    </location>
</feature>
<gene>
    <name evidence="5" type="ORF">LCGC14_2329660</name>
</gene>
<accession>A0A0F9CF73</accession>
<evidence type="ECO:0008006" key="6">
    <source>
        <dbReference type="Google" id="ProtNLM"/>
    </source>
</evidence>
<dbReference type="GO" id="GO:0005524">
    <property type="term" value="F:ATP binding"/>
    <property type="evidence" value="ECO:0007669"/>
    <property type="project" value="UniProtKB-KW"/>
</dbReference>
<dbReference type="InterPro" id="IPR001844">
    <property type="entry name" value="Cpn60/GroEL"/>
</dbReference>
<dbReference type="InterPro" id="IPR017998">
    <property type="entry name" value="Chaperone_TCP-1"/>
</dbReference>
<dbReference type="AlphaFoldDB" id="A0A0F9CF73"/>
<keyword evidence="4" id="KW-0143">Chaperone</keyword>
<dbReference type="InterPro" id="IPR027410">
    <property type="entry name" value="TCP-1-like_intermed_sf"/>
</dbReference>
<keyword evidence="3" id="KW-0067">ATP-binding</keyword>
<reference evidence="5" key="1">
    <citation type="journal article" date="2015" name="Nature">
        <title>Complex archaea that bridge the gap between prokaryotes and eukaryotes.</title>
        <authorList>
            <person name="Spang A."/>
            <person name="Saw J.H."/>
            <person name="Jorgensen S.L."/>
            <person name="Zaremba-Niedzwiedzka K."/>
            <person name="Martijn J."/>
            <person name="Lind A.E."/>
            <person name="van Eijk R."/>
            <person name="Schleper C."/>
            <person name="Guy L."/>
            <person name="Ettema T.J."/>
        </authorList>
    </citation>
    <scope>NUCLEOTIDE SEQUENCE</scope>
</reference>
<protein>
    <recommendedName>
        <fullName evidence="6">Molecular chaperone GroEL</fullName>
    </recommendedName>
</protein>
<dbReference type="SUPFAM" id="SSF48592">
    <property type="entry name" value="GroEL equatorial domain-like"/>
    <property type="match status" value="1"/>
</dbReference>